<dbReference type="EMBL" id="KN839867">
    <property type="protein sequence ID" value="KIJ60954.1"/>
    <property type="molecule type" value="Genomic_DNA"/>
</dbReference>
<dbReference type="Pfam" id="PF18759">
    <property type="entry name" value="Plavaka"/>
    <property type="match status" value="1"/>
</dbReference>
<gene>
    <name evidence="2" type="ORF">HYDPIDRAFT_169974</name>
</gene>
<evidence type="ECO:0000313" key="3">
    <source>
        <dbReference type="Proteomes" id="UP000053820"/>
    </source>
</evidence>
<reference evidence="2 3" key="1">
    <citation type="submission" date="2014-04" db="EMBL/GenBank/DDBJ databases">
        <title>Evolutionary Origins and Diversification of the Mycorrhizal Mutualists.</title>
        <authorList>
            <consortium name="DOE Joint Genome Institute"/>
            <consortium name="Mycorrhizal Genomics Consortium"/>
            <person name="Kohler A."/>
            <person name="Kuo A."/>
            <person name="Nagy L.G."/>
            <person name="Floudas D."/>
            <person name="Copeland A."/>
            <person name="Barry K.W."/>
            <person name="Cichocki N."/>
            <person name="Veneault-Fourrey C."/>
            <person name="LaButti K."/>
            <person name="Lindquist E.A."/>
            <person name="Lipzen A."/>
            <person name="Lundell T."/>
            <person name="Morin E."/>
            <person name="Murat C."/>
            <person name="Riley R."/>
            <person name="Ohm R."/>
            <person name="Sun H."/>
            <person name="Tunlid A."/>
            <person name="Henrissat B."/>
            <person name="Grigoriev I.V."/>
            <person name="Hibbett D.S."/>
            <person name="Martin F."/>
        </authorList>
    </citation>
    <scope>NUCLEOTIDE SEQUENCE [LARGE SCALE GENOMIC DNA]</scope>
    <source>
        <strain evidence="2 3">MD-312</strain>
    </source>
</reference>
<organism evidence="2 3">
    <name type="scientific">Hydnomerulius pinastri MD-312</name>
    <dbReference type="NCBI Taxonomy" id="994086"/>
    <lineage>
        <taxon>Eukaryota</taxon>
        <taxon>Fungi</taxon>
        <taxon>Dikarya</taxon>
        <taxon>Basidiomycota</taxon>
        <taxon>Agaricomycotina</taxon>
        <taxon>Agaricomycetes</taxon>
        <taxon>Agaricomycetidae</taxon>
        <taxon>Boletales</taxon>
        <taxon>Boletales incertae sedis</taxon>
        <taxon>Leucogyrophana</taxon>
    </lineage>
</organism>
<evidence type="ECO:0000313" key="2">
    <source>
        <dbReference type="EMBL" id="KIJ60954.1"/>
    </source>
</evidence>
<proteinExistence type="predicted"/>
<dbReference type="InterPro" id="IPR041078">
    <property type="entry name" value="Plavaka"/>
</dbReference>
<feature type="compositionally biased region" description="Polar residues" evidence="1">
    <location>
        <begin position="180"/>
        <end position="196"/>
    </location>
</feature>
<dbReference type="AlphaFoldDB" id="A0A0C9V5T5"/>
<sequence length="674" mass="76997">MYQIKWCSSFNEADLVAIDQAAEQFQNLHTIFEETGVCPNGISIPQIHSMQHYQALIQECGAPNGLCSSIIEFKINGPASIGRLSYSQQPLTMVPSCKSCPGYNYTEETLMGQIWCQCCDKTSDLTGAGEADSENHYSFDDQGFIPDIQVAGPSYEPQIAEQLPPKDYDALRSPVPLDTSMHSGSTASQPTPQLSQRPMEFRTEFHPRSKQLPLLQTFEEFSKHSKVFILPTDNIPYHPLGTTQVTLKNDVDLHKACDAAAAELTPFSGHEVTAMYKKEVRIYNVHTWPIWEWVLDLSENELSALHFIWDAQHLFKHDGHEFEHFYNELWMGEHWWEIQSFLPDVENAVLFGLILYADKTKLMSFDTVKGYPMVVRCANLLVKIWNSHVIGGGCVVGWLPIVHSNLNIHATHKTFLGQVPEDTNEEGKLGYTNLKCVVWHESFTKLLDDIAQYSQTGYAHTSTYDKVARWLFPVVLILSADYEEQCNRSEGEELLKVLGMWPVDGLYQNVFWHIRPSDPHDMLSFDCLRYLHGGVWGKHVLKDLKKILDSLGQKAETKVENYVSEFPQWRFLAHFDNVINITFSDGNKMWDLAKEIFYASLNILTKTTTPEGYCLLHILANYLELDSLIDAELLRFDKALKEYVECVNKSGEEGLQIDWNFPKIHLWKHVACNI</sequence>
<dbReference type="OrthoDB" id="3239511at2759"/>
<accession>A0A0C9V5T5</accession>
<dbReference type="Proteomes" id="UP000053820">
    <property type="component" value="Unassembled WGS sequence"/>
</dbReference>
<keyword evidence="3" id="KW-1185">Reference proteome</keyword>
<dbReference type="HOGENOM" id="CLU_407713_0_0_1"/>
<evidence type="ECO:0000256" key="1">
    <source>
        <dbReference type="SAM" id="MobiDB-lite"/>
    </source>
</evidence>
<protein>
    <submittedName>
        <fullName evidence="2">Uncharacterized protein</fullName>
    </submittedName>
</protein>
<feature type="region of interest" description="Disordered" evidence="1">
    <location>
        <begin position="173"/>
        <end position="196"/>
    </location>
</feature>
<name>A0A0C9V5T5_9AGAM</name>